<dbReference type="AlphaFoldDB" id="A0A2J8HSE1"/>
<dbReference type="PANTHER" id="PTHR34413:SF2">
    <property type="entry name" value="PROPHAGE TAIL FIBER ASSEMBLY PROTEIN HOMOLOG TFAE-RELATED"/>
    <property type="match status" value="1"/>
</dbReference>
<evidence type="ECO:0000259" key="3">
    <source>
        <dbReference type="Pfam" id="PF20454"/>
    </source>
</evidence>
<dbReference type="InterPro" id="IPR051220">
    <property type="entry name" value="TFA_Chaperone"/>
</dbReference>
<dbReference type="GO" id="GO:0004519">
    <property type="term" value="F:endonuclease activity"/>
    <property type="evidence" value="ECO:0007669"/>
    <property type="project" value="InterPro"/>
</dbReference>
<feature type="domain" description="Terminase large subunit GpA endonuclease" evidence="3">
    <location>
        <begin position="329"/>
        <end position="653"/>
    </location>
</feature>
<comment type="caution">
    <text evidence="4">The sequence shown here is derived from an EMBL/GenBank/DDBJ whole genome shotgun (WGS) entry which is preliminary data.</text>
</comment>
<feature type="compositionally biased region" description="Basic residues" evidence="1">
    <location>
        <begin position="684"/>
        <end position="694"/>
    </location>
</feature>
<evidence type="ECO:0008006" key="6">
    <source>
        <dbReference type="Google" id="ProtNLM"/>
    </source>
</evidence>
<dbReference type="PANTHER" id="PTHR34413">
    <property type="entry name" value="PROPHAGE TAIL FIBER ASSEMBLY PROTEIN HOMOLOG TFAE-RELATED-RELATED"/>
    <property type="match status" value="1"/>
</dbReference>
<evidence type="ECO:0000259" key="2">
    <source>
        <dbReference type="Pfam" id="PF05876"/>
    </source>
</evidence>
<feature type="region of interest" description="Disordered" evidence="1">
    <location>
        <begin position="674"/>
        <end position="703"/>
    </location>
</feature>
<dbReference type="InterPro" id="IPR046454">
    <property type="entry name" value="GpA_endonuclease"/>
</dbReference>
<protein>
    <recommendedName>
        <fullName evidence="6">Terminase</fullName>
    </recommendedName>
</protein>
<dbReference type="Proteomes" id="UP000236449">
    <property type="component" value="Unassembled WGS sequence"/>
</dbReference>
<dbReference type="InterPro" id="IPR027417">
    <property type="entry name" value="P-loop_NTPase"/>
</dbReference>
<dbReference type="OrthoDB" id="5181253at2"/>
<feature type="region of interest" description="Disordered" evidence="1">
    <location>
        <begin position="210"/>
        <end position="233"/>
    </location>
</feature>
<gene>
    <name evidence="4" type="ORF">C1N32_20670</name>
</gene>
<feature type="domain" description="Phage terminase large subunit GpA ATPase" evidence="2">
    <location>
        <begin position="51"/>
        <end position="301"/>
    </location>
</feature>
<organism evidence="4 5">
    <name type="scientific">Vibrio diazotrophicus</name>
    <dbReference type="NCBI Taxonomy" id="685"/>
    <lineage>
        <taxon>Bacteria</taxon>
        <taxon>Pseudomonadati</taxon>
        <taxon>Pseudomonadota</taxon>
        <taxon>Gammaproteobacteria</taxon>
        <taxon>Vibrionales</taxon>
        <taxon>Vibrionaceae</taxon>
        <taxon>Vibrio</taxon>
    </lineage>
</organism>
<reference evidence="4 5" key="1">
    <citation type="submission" date="2018-01" db="EMBL/GenBank/DDBJ databases">
        <title>Draft genome sequences of six Vibrio diazotrophicus strains isolated from deep-sea sediments of the Baltic Sea.</title>
        <authorList>
            <person name="Castillo D."/>
            <person name="Vandieken V."/>
            <person name="Chiang O."/>
            <person name="Middelboe M."/>
        </authorList>
    </citation>
    <scope>NUCLEOTIDE SEQUENCE [LARGE SCALE GENOMIC DNA]</scope>
    <source>
        <strain evidence="4 5">60.27F</strain>
    </source>
</reference>
<dbReference type="Gene3D" id="3.40.50.300">
    <property type="entry name" value="P-loop containing nucleotide triphosphate hydrolases"/>
    <property type="match status" value="1"/>
</dbReference>
<evidence type="ECO:0000256" key="1">
    <source>
        <dbReference type="SAM" id="MobiDB-lite"/>
    </source>
</evidence>
<dbReference type="InterPro" id="IPR046453">
    <property type="entry name" value="GpA_ATPase"/>
</dbReference>
<sequence length="703" mass="80511">MHRRWLTMLNSEYMPCRSLISKSIEVIDLEDIGIVEAIEKYLYISDTSGVTKFRTDIVPYMIEPILACFDRRYAGVIVAAAARSAKSKSLIEGVTFYRAWQQPTDILIAFATETTAQTYSKKEYSRMVKATEPLKKLITHRAHDQGIVERVFRNDARVYFRSGTNDAFSALGYGLVIITDYDRSPDDGTGAGDSEGSKFHRGLKRTLQSGSAGKCIAESSPSRMPVKDQSNLKSHELPRASGIAGLFNDGTRKVYYWQCPDAEHWFMASQDYLVYDPEQDVKPFVRCPHCGHEIQFHQRRHLVGAYMFPNEVDEAGNRQPVEHPKTDLASFHFDGVVAAFNTWEGMMKEYQSALAHYERTGDESKLQAYENTTRGRPYMPKLRETDLTIDILMERENPNALPQGVVPEDTRFLIATVDVQGGANSRFDVQVTAVNEFLQWQPIDSFQILVNPNREVADVAQRIRPHVYPEDWICIYEQVMLKEYKIAGHEKTIIPAFTLCDSGGSADDNGEGNTTFNAYNFVRYLQRKEIDTRFMLLKGNPRAFKDNYHDGWTKVTFPNSEKDHPYAARQDIPLLNLNTNVLKNTVYTSLKTEGTDERLSFRSPLGWATREWYESLLSEDIDDYGRWEKQPNKANENFDHAQYLFAAMYHLGVFAMEFDKCPLWARPIDGGNSNVSEKGEHSLKPKQQRRRRAKQSGDRARWL</sequence>
<name>A0A2J8HSE1_VIBDI</name>
<dbReference type="Pfam" id="PF20454">
    <property type="entry name" value="GpA_nuclease"/>
    <property type="match status" value="1"/>
</dbReference>
<evidence type="ECO:0000313" key="5">
    <source>
        <dbReference type="Proteomes" id="UP000236449"/>
    </source>
</evidence>
<dbReference type="GO" id="GO:0016887">
    <property type="term" value="F:ATP hydrolysis activity"/>
    <property type="evidence" value="ECO:0007669"/>
    <property type="project" value="InterPro"/>
</dbReference>
<accession>A0A2J8HSE1</accession>
<dbReference type="EMBL" id="POSK01000023">
    <property type="protein sequence ID" value="PNI01179.1"/>
    <property type="molecule type" value="Genomic_DNA"/>
</dbReference>
<dbReference type="Pfam" id="PF05876">
    <property type="entry name" value="GpA_ATPase"/>
    <property type="match status" value="1"/>
</dbReference>
<proteinExistence type="predicted"/>
<evidence type="ECO:0000313" key="4">
    <source>
        <dbReference type="EMBL" id="PNI01179.1"/>
    </source>
</evidence>